<accession>A0A381E7T0</accession>
<evidence type="ECO:0000313" key="3">
    <source>
        <dbReference type="Proteomes" id="UP000254572"/>
    </source>
</evidence>
<protein>
    <submittedName>
        <fullName evidence="2">Uncharacterized protein</fullName>
    </submittedName>
</protein>
<dbReference type="RefSeq" id="WP_115611623.1">
    <property type="nucleotide sequence ID" value="NZ_JBHLZC010000005.1"/>
</dbReference>
<keyword evidence="3" id="KW-1185">Reference proteome</keyword>
<gene>
    <name evidence="2" type="ORF">NCTC13294_01331</name>
</gene>
<dbReference type="AlphaFoldDB" id="A0A381E7T0"/>
<name>A0A381E7T0_9GAMM</name>
<dbReference type="EMBL" id="UFUW01000001">
    <property type="protein sequence ID" value="SUX22752.1"/>
    <property type="molecule type" value="Genomic_DNA"/>
</dbReference>
<organism evidence="2 3">
    <name type="scientific">Cardiobacterium valvarum</name>
    <dbReference type="NCBI Taxonomy" id="194702"/>
    <lineage>
        <taxon>Bacteria</taxon>
        <taxon>Pseudomonadati</taxon>
        <taxon>Pseudomonadota</taxon>
        <taxon>Gammaproteobacteria</taxon>
        <taxon>Cardiobacteriales</taxon>
        <taxon>Cardiobacteriaceae</taxon>
        <taxon>Cardiobacterium</taxon>
    </lineage>
</organism>
<feature type="region of interest" description="Disordered" evidence="1">
    <location>
        <begin position="1"/>
        <end position="21"/>
    </location>
</feature>
<dbReference type="Proteomes" id="UP000254572">
    <property type="component" value="Unassembled WGS sequence"/>
</dbReference>
<reference evidence="2 3" key="1">
    <citation type="submission" date="2018-06" db="EMBL/GenBank/DDBJ databases">
        <authorList>
            <consortium name="Pathogen Informatics"/>
            <person name="Doyle S."/>
        </authorList>
    </citation>
    <scope>NUCLEOTIDE SEQUENCE [LARGE SCALE GENOMIC DNA]</scope>
    <source>
        <strain evidence="2 3">NCTC13294</strain>
    </source>
</reference>
<evidence type="ECO:0000313" key="2">
    <source>
        <dbReference type="EMBL" id="SUX22752.1"/>
    </source>
</evidence>
<evidence type="ECO:0000256" key="1">
    <source>
        <dbReference type="SAM" id="MobiDB-lite"/>
    </source>
</evidence>
<proteinExistence type="predicted"/>
<sequence length="90" mass="10226">MQIENPETAAQTSVIDDQQKPVVPRDEAEIWMKEFRQRLNNYTPEQRQAFLRFLSVRAFRAQVWAAQLAGLMPADEEEGASADADCGVDE</sequence>